<dbReference type="AlphaFoldDB" id="A0A0B6XV14"/>
<dbReference type="EMBL" id="HACG01000884">
    <property type="protein sequence ID" value="CEK47749.1"/>
    <property type="molecule type" value="Transcribed_RNA"/>
</dbReference>
<accession>A0A0B6XV14</accession>
<organism evidence="1">
    <name type="scientific">Arion vulgaris</name>
    <dbReference type="NCBI Taxonomy" id="1028688"/>
    <lineage>
        <taxon>Eukaryota</taxon>
        <taxon>Metazoa</taxon>
        <taxon>Spiralia</taxon>
        <taxon>Lophotrochozoa</taxon>
        <taxon>Mollusca</taxon>
        <taxon>Gastropoda</taxon>
        <taxon>Heterobranchia</taxon>
        <taxon>Euthyneura</taxon>
        <taxon>Panpulmonata</taxon>
        <taxon>Eupulmonata</taxon>
        <taxon>Stylommatophora</taxon>
        <taxon>Helicina</taxon>
        <taxon>Arionoidea</taxon>
        <taxon>Arionidae</taxon>
        <taxon>Arion</taxon>
    </lineage>
</organism>
<evidence type="ECO:0000313" key="1">
    <source>
        <dbReference type="EMBL" id="CEK47749.1"/>
    </source>
</evidence>
<reference evidence="1" key="1">
    <citation type="submission" date="2014-12" db="EMBL/GenBank/DDBJ databases">
        <title>Insight into the proteome of Arion vulgaris.</title>
        <authorList>
            <person name="Aradska J."/>
            <person name="Bulat T."/>
            <person name="Smidak R."/>
            <person name="Sarate P."/>
            <person name="Gangsoo J."/>
            <person name="Sialana F."/>
            <person name="Bilban M."/>
            <person name="Lubec G."/>
        </authorList>
    </citation>
    <scope>NUCLEOTIDE SEQUENCE</scope>
    <source>
        <tissue evidence="1">Skin</tissue>
    </source>
</reference>
<sequence length="66" mass="7802">HINRHEVLEKTIMQGDIIENRKTTEKIYQDVIDYLSFMPARVGYLATKRNFEELLRWQFCSGQAVG</sequence>
<protein>
    <submittedName>
        <fullName evidence="1">Uncharacterized protein</fullName>
    </submittedName>
</protein>
<gene>
    <name evidence="1" type="primary">ORF2141</name>
</gene>
<proteinExistence type="predicted"/>
<feature type="non-terminal residue" evidence="1">
    <location>
        <position position="1"/>
    </location>
</feature>
<name>A0A0B6XV14_9EUPU</name>